<dbReference type="InterPro" id="IPR046348">
    <property type="entry name" value="SIS_dom_sf"/>
</dbReference>
<organism evidence="2 3">
    <name type="scientific">Intestinimonas butyriciproducens</name>
    <dbReference type="NCBI Taxonomy" id="1297617"/>
    <lineage>
        <taxon>Bacteria</taxon>
        <taxon>Bacillati</taxon>
        <taxon>Bacillota</taxon>
        <taxon>Clostridia</taxon>
        <taxon>Eubacteriales</taxon>
        <taxon>Intestinimonas</taxon>
    </lineage>
</organism>
<proteinExistence type="predicted"/>
<keyword evidence="2" id="KW-0378">Hydrolase</keyword>
<dbReference type="eggNOG" id="COG2222">
    <property type="taxonomic scope" value="Bacteria"/>
</dbReference>
<reference evidence="3" key="2">
    <citation type="submission" date="2015-04" db="EMBL/GenBank/DDBJ databases">
        <title>A butyrogenic pathway from the amino acid lysine in a human gut commensal.</title>
        <authorList>
            <person name="de Vos W.M."/>
            <person name="Bui N.T.P."/>
            <person name="Plugge C.M."/>
            <person name="Ritari J."/>
        </authorList>
    </citation>
    <scope>NUCLEOTIDE SEQUENCE [LARGE SCALE GENOMIC DNA]</scope>
    <source>
        <strain evidence="3">AF211</strain>
    </source>
</reference>
<protein>
    <submittedName>
        <fullName evidence="2">Glucosamine-6-phosphate deaminase</fullName>
        <ecNumber evidence="2">3.5.99.6</ecNumber>
    </submittedName>
</protein>
<dbReference type="PANTHER" id="PTHR10937">
    <property type="entry name" value="GLUCOSAMINE--FRUCTOSE-6-PHOSPHATE AMINOTRANSFERASE, ISOMERIZING"/>
    <property type="match status" value="1"/>
</dbReference>
<dbReference type="GO" id="GO:0004342">
    <property type="term" value="F:glucosamine-6-phosphate deaminase activity"/>
    <property type="evidence" value="ECO:0007669"/>
    <property type="project" value="UniProtKB-EC"/>
</dbReference>
<keyword evidence="3" id="KW-1185">Reference proteome</keyword>
<dbReference type="InterPro" id="IPR001347">
    <property type="entry name" value="SIS_dom"/>
</dbReference>
<dbReference type="AlphaFoldDB" id="A0A0S2W8U0"/>
<evidence type="ECO:0000259" key="1">
    <source>
        <dbReference type="PROSITE" id="PS51464"/>
    </source>
</evidence>
<feature type="domain" description="SIS" evidence="1">
    <location>
        <begin position="29"/>
        <end position="176"/>
    </location>
</feature>
<accession>A0A0S2W8U0</accession>
<dbReference type="RefSeq" id="WP_058118562.1">
    <property type="nucleotide sequence ID" value="NZ_CP011307.1"/>
</dbReference>
<dbReference type="PANTHER" id="PTHR10937:SF4">
    <property type="entry name" value="GLUCOSAMINE-6-PHOSPHATE DEAMINASE"/>
    <property type="match status" value="1"/>
</dbReference>
<dbReference type="STRING" id="1297617.IB211_03152"/>
<dbReference type="Proteomes" id="UP000064844">
    <property type="component" value="Chromosome"/>
</dbReference>
<dbReference type="EMBL" id="CP011307">
    <property type="protein sequence ID" value="ALP95543.1"/>
    <property type="molecule type" value="Genomic_DNA"/>
</dbReference>
<dbReference type="CDD" id="cd05009">
    <property type="entry name" value="SIS_GlmS_GlmD_2"/>
    <property type="match status" value="1"/>
</dbReference>
<name>A0A0S2W8U0_9FIRM</name>
<dbReference type="Gene3D" id="3.40.50.10490">
    <property type="entry name" value="Glucose-6-phosphate isomerase like protein, domain 1"/>
    <property type="match status" value="2"/>
</dbReference>
<dbReference type="GO" id="GO:1901135">
    <property type="term" value="P:carbohydrate derivative metabolic process"/>
    <property type="evidence" value="ECO:0007669"/>
    <property type="project" value="InterPro"/>
</dbReference>
<gene>
    <name evidence="2" type="ORF">IB211_03152</name>
</gene>
<reference evidence="2 3" key="1">
    <citation type="journal article" date="2015" name="Nat. Commun.">
        <title>Production of butyrate from lysine and the Amadori product fructoselysine by a human gut commensal.</title>
        <authorList>
            <person name="Bui T.P."/>
            <person name="Ritari J."/>
            <person name="Boeren S."/>
            <person name="de Waard P."/>
            <person name="Plugge C.M."/>
            <person name="de Vos W.M."/>
        </authorList>
    </citation>
    <scope>NUCLEOTIDE SEQUENCE [LARGE SCALE GENOMIC DNA]</scope>
    <source>
        <strain evidence="2 3">AF211</strain>
    </source>
</reference>
<dbReference type="PROSITE" id="PS51464">
    <property type="entry name" value="SIS"/>
    <property type="match status" value="1"/>
</dbReference>
<dbReference type="InterPro" id="IPR035490">
    <property type="entry name" value="GlmS/FrlB_SIS"/>
</dbReference>
<dbReference type="GO" id="GO:0097367">
    <property type="term" value="F:carbohydrate derivative binding"/>
    <property type="evidence" value="ECO:0007669"/>
    <property type="project" value="InterPro"/>
</dbReference>
<dbReference type="KEGG" id="ibu:IB211_03152"/>
<evidence type="ECO:0000313" key="2">
    <source>
        <dbReference type="EMBL" id="ALP95543.1"/>
    </source>
</evidence>
<sequence length="343" mass="37587">MSLIYDEIKNQYQAMRRCAEHLEARLPEIRALVEQVNPPLVVFMGCGSSFSLAKSMADTVNIRLKRPSFAVPAGDATVHAARYAGTMEGALIVPVSRSGSTSEVMFALDALKAAGCSFTVLSLSCAEHCKLSEHSALSIEMPWCFDESVCQTRTVSCLYYSVMYVLSRLMGDETLRAQLLAFPDIGERYVRRFEAEWAALADRSWDHAVVLADAEIHGIAEEGALAFKEVCQLPSNCYHVLDVRHGPMVLIRDRTLVIAAIAGGPLEQDLIRDMVGHGSTVVTCTDRPLAIDGALNFPVDEDLDHIVRGLAAIVLCQLTAFYKSRVTGTDPDHPDGLDAWIKL</sequence>
<dbReference type="SUPFAM" id="SSF53697">
    <property type="entry name" value="SIS domain"/>
    <property type="match status" value="1"/>
</dbReference>
<dbReference type="EC" id="3.5.99.6" evidence="2"/>
<evidence type="ECO:0000313" key="3">
    <source>
        <dbReference type="Proteomes" id="UP000064844"/>
    </source>
</evidence>